<dbReference type="Proteomes" id="UP000297641">
    <property type="component" value="Unassembled WGS sequence"/>
</dbReference>
<reference evidence="2 3" key="1">
    <citation type="journal article" date="2019" name="PLoS Negl. Trop. Dis.">
        <title>Revisiting the worldwide diversity of Leptospira species in the environment.</title>
        <authorList>
            <person name="Vincent A.T."/>
            <person name="Schiettekatte O."/>
            <person name="Bourhy P."/>
            <person name="Veyrier F.J."/>
            <person name="Picardeau M."/>
        </authorList>
    </citation>
    <scope>NUCLEOTIDE SEQUENCE [LARGE SCALE GENOMIC DNA]</scope>
    <source>
        <strain evidence="2 3">201800273</strain>
    </source>
</reference>
<organism evidence="2 3">
    <name type="scientific">Leptospira bouyouniensis</name>
    <dbReference type="NCBI Taxonomy" id="2484911"/>
    <lineage>
        <taxon>Bacteria</taxon>
        <taxon>Pseudomonadati</taxon>
        <taxon>Spirochaetota</taxon>
        <taxon>Spirochaetia</taxon>
        <taxon>Leptospirales</taxon>
        <taxon>Leptospiraceae</taxon>
        <taxon>Leptospira</taxon>
    </lineage>
</organism>
<accession>A0A7I0HRJ5</accession>
<dbReference type="AlphaFoldDB" id="A0A7I0HRJ5"/>
<feature type="region of interest" description="Disordered" evidence="1">
    <location>
        <begin position="529"/>
        <end position="560"/>
    </location>
</feature>
<evidence type="ECO:0000256" key="1">
    <source>
        <dbReference type="SAM" id="MobiDB-lite"/>
    </source>
</evidence>
<name>A0A7I0HRJ5_9LEPT</name>
<feature type="compositionally biased region" description="Acidic residues" evidence="1">
    <location>
        <begin position="551"/>
        <end position="560"/>
    </location>
</feature>
<dbReference type="RefSeq" id="WP_167481781.1">
    <property type="nucleotide sequence ID" value="NZ_RQFT01000009.1"/>
</dbReference>
<evidence type="ECO:0000313" key="3">
    <source>
        <dbReference type="Proteomes" id="UP000297641"/>
    </source>
</evidence>
<proteinExistence type="predicted"/>
<sequence length="560" mass="63998">MSLPMPRPRGKNYEKNLFYRTPPELREKVVQGKAKAVEEPSSDPRTMTVEEFRKSFFYSPAKSTVKQAVELNNRMFNLLETAKDKKNPIYSDDMVVPVQQGIRVRPIYRIPLEDLRNISYASSLIGAIHQIMADDVSMYAKIGEDPGFEFILKQKNISATDLQRQEMVSFANRVFLMGDKSQADWRERERLGEVLEMATRDTLAIDAVAYLRTFNRAGEICDVRYLDPATIFRVDPRKGYKGDKNITHVQIVHNTVTETYESGRIVYRHKNNLSDIRMRGFGYSPIESCLVEIMSLLFTIKHNADRFNSRNPPKAIISSKNAIPKADQERIELIWENAFYGPREGFKIPMMFGAGEIQVHNLDVSDDFEFDKMLQMVSSFIIARHGIDPAQLGLRLNQSQSLAEPSMDGRQHFSRDRAHGSIMSFHQDCLNEVFDPSDESPIALNFIGVKTEQEDKKADLEDKQFKVSRSLDEIRKANDLPTMKEEAEDYVARGIITVEQGKKLARLGLLRGNQYFSQEFGKVFADEEQAQGGIEEEHSPVASGNQVELPWGEEDFLPNE</sequence>
<protein>
    <submittedName>
        <fullName evidence="2">Phage portal protein</fullName>
    </submittedName>
</protein>
<comment type="caution">
    <text evidence="2">The sequence shown here is derived from an EMBL/GenBank/DDBJ whole genome shotgun (WGS) entry which is preliminary data.</text>
</comment>
<dbReference type="EMBL" id="RQFT01000009">
    <property type="protein sequence ID" value="TGL04998.1"/>
    <property type="molecule type" value="Genomic_DNA"/>
</dbReference>
<evidence type="ECO:0000313" key="2">
    <source>
        <dbReference type="EMBL" id="TGL04998.1"/>
    </source>
</evidence>
<gene>
    <name evidence="2" type="ORF">EHQ43_10160</name>
</gene>